<dbReference type="RefSeq" id="WP_189173529.1">
    <property type="nucleotide sequence ID" value="NZ_BMNG01000004.1"/>
</dbReference>
<evidence type="ECO:0000313" key="4">
    <source>
        <dbReference type="Proteomes" id="UP000656881"/>
    </source>
</evidence>
<sequence length="281" mass="30750">MEIDPTHTSLVAVGDSFTEGMSDLLPDGSYRGWADVLAERLATRTPGFRYANLAVRGKLIGQIAEEQAPMAATLGADVITLVGGLNDTLRPNCDMGRVRGLLEQSVETLAPACKQLVLMRSPGRQGPVLQRFRPRMEELFGYVDDLAARHGAVVVDLYGAAALADQRMWDVDRLHLTAEGHRRVAEAVWQTLGHAPQDDWRTPMPASARPAWAARRVSDVRFARQHLGPWIGRRLTGRSSGDGRTGAHVDPATGRAFWVTPEDAAAPGPVQRWRRVEPDPA</sequence>
<accession>A0ABQ2LM80</accession>
<proteinExistence type="predicted"/>
<dbReference type="InterPro" id="IPR053140">
    <property type="entry name" value="GDSL_Rv0518-like"/>
</dbReference>
<dbReference type="SUPFAM" id="SSF52266">
    <property type="entry name" value="SGNH hydrolase"/>
    <property type="match status" value="1"/>
</dbReference>
<dbReference type="Proteomes" id="UP000656881">
    <property type="component" value="Unassembled WGS sequence"/>
</dbReference>
<dbReference type="InterPro" id="IPR036514">
    <property type="entry name" value="SGNH_hydro_sf"/>
</dbReference>
<dbReference type="EMBL" id="BMNG01000004">
    <property type="protein sequence ID" value="GGO40171.1"/>
    <property type="molecule type" value="Genomic_DNA"/>
</dbReference>
<feature type="region of interest" description="Disordered" evidence="1">
    <location>
        <begin position="233"/>
        <end position="253"/>
    </location>
</feature>
<dbReference type="PANTHER" id="PTHR43784">
    <property type="entry name" value="GDSL-LIKE LIPASE/ACYLHYDROLASE, PUTATIVE (AFU_ORTHOLOGUE AFUA_2G00820)-RELATED"/>
    <property type="match status" value="1"/>
</dbReference>
<feature type="domain" description="SGNH hydrolase-type esterase" evidence="2">
    <location>
        <begin position="12"/>
        <end position="183"/>
    </location>
</feature>
<evidence type="ECO:0000259" key="2">
    <source>
        <dbReference type="Pfam" id="PF13472"/>
    </source>
</evidence>
<comment type="caution">
    <text evidence="3">The sequence shown here is derived from an EMBL/GenBank/DDBJ whole genome shotgun (WGS) entry which is preliminary data.</text>
</comment>
<gene>
    <name evidence="3" type="ORF">GCM10012286_17860</name>
</gene>
<evidence type="ECO:0000256" key="1">
    <source>
        <dbReference type="SAM" id="MobiDB-lite"/>
    </source>
</evidence>
<keyword evidence="4" id="KW-1185">Reference proteome</keyword>
<dbReference type="PANTHER" id="PTHR43784:SF2">
    <property type="entry name" value="GDSL-LIKE LIPASE_ACYLHYDROLASE, PUTATIVE (AFU_ORTHOLOGUE AFUA_2G00820)-RELATED"/>
    <property type="match status" value="1"/>
</dbReference>
<dbReference type="InterPro" id="IPR013830">
    <property type="entry name" value="SGNH_hydro"/>
</dbReference>
<dbReference type="CDD" id="cd01832">
    <property type="entry name" value="SGNH_hydrolase_like_1"/>
    <property type="match status" value="1"/>
</dbReference>
<dbReference type="Gene3D" id="3.40.50.1110">
    <property type="entry name" value="SGNH hydrolase"/>
    <property type="match status" value="1"/>
</dbReference>
<organism evidence="3 4">
    <name type="scientific">Streptomyces lasiicapitis</name>
    <dbReference type="NCBI Taxonomy" id="1923961"/>
    <lineage>
        <taxon>Bacteria</taxon>
        <taxon>Bacillati</taxon>
        <taxon>Actinomycetota</taxon>
        <taxon>Actinomycetes</taxon>
        <taxon>Kitasatosporales</taxon>
        <taxon>Streptomycetaceae</taxon>
        <taxon>Streptomyces</taxon>
    </lineage>
</organism>
<dbReference type="Pfam" id="PF13472">
    <property type="entry name" value="Lipase_GDSL_2"/>
    <property type="match status" value="1"/>
</dbReference>
<name>A0ABQ2LM80_9ACTN</name>
<evidence type="ECO:0000313" key="3">
    <source>
        <dbReference type="EMBL" id="GGO40171.1"/>
    </source>
</evidence>
<reference evidence="4" key="1">
    <citation type="journal article" date="2019" name="Int. J. Syst. Evol. Microbiol.">
        <title>The Global Catalogue of Microorganisms (GCM) 10K type strain sequencing project: providing services to taxonomists for standard genome sequencing and annotation.</title>
        <authorList>
            <consortium name="The Broad Institute Genomics Platform"/>
            <consortium name="The Broad Institute Genome Sequencing Center for Infectious Disease"/>
            <person name="Wu L."/>
            <person name="Ma J."/>
        </authorList>
    </citation>
    <scope>NUCLEOTIDE SEQUENCE [LARGE SCALE GENOMIC DNA]</scope>
    <source>
        <strain evidence="4">CGMCC 4.7349</strain>
    </source>
</reference>
<protein>
    <submittedName>
        <fullName evidence="3">Lipase</fullName>
    </submittedName>
</protein>